<dbReference type="AlphaFoldDB" id="A0A0K2U1T8"/>
<accession>A0A0K2U1T8</accession>
<evidence type="ECO:0000313" key="1">
    <source>
        <dbReference type="EMBL" id="CDW32244.1"/>
    </source>
</evidence>
<dbReference type="EMBL" id="HACA01014883">
    <property type="protein sequence ID" value="CDW32244.1"/>
    <property type="molecule type" value="Transcribed_RNA"/>
</dbReference>
<proteinExistence type="predicted"/>
<name>A0A0K2U1T8_LEPSM</name>
<sequence length="37" mass="4322">MASLALESDVRKSLLDRTEAEKAFRPWWDTLEDTLLN</sequence>
<protein>
    <submittedName>
        <fullName evidence="1">Uncharacterized protein</fullName>
    </submittedName>
</protein>
<organism evidence="1">
    <name type="scientific">Lepeophtheirus salmonis</name>
    <name type="common">Salmon louse</name>
    <name type="synonym">Caligus salmonis</name>
    <dbReference type="NCBI Taxonomy" id="72036"/>
    <lineage>
        <taxon>Eukaryota</taxon>
        <taxon>Metazoa</taxon>
        <taxon>Ecdysozoa</taxon>
        <taxon>Arthropoda</taxon>
        <taxon>Crustacea</taxon>
        <taxon>Multicrustacea</taxon>
        <taxon>Hexanauplia</taxon>
        <taxon>Copepoda</taxon>
        <taxon>Siphonostomatoida</taxon>
        <taxon>Caligidae</taxon>
        <taxon>Lepeophtheirus</taxon>
    </lineage>
</organism>
<feature type="non-terminal residue" evidence="1">
    <location>
        <position position="37"/>
    </location>
</feature>
<reference evidence="1" key="1">
    <citation type="submission" date="2014-05" db="EMBL/GenBank/DDBJ databases">
        <authorList>
            <person name="Chronopoulou M."/>
        </authorList>
    </citation>
    <scope>NUCLEOTIDE SEQUENCE</scope>
    <source>
        <tissue evidence="1">Whole organism</tissue>
    </source>
</reference>